<dbReference type="eggNOG" id="COG1426">
    <property type="taxonomic scope" value="Bacteria"/>
</dbReference>
<dbReference type="OrthoDB" id="9797543at2"/>
<feature type="domain" description="Cytoskeleton protein RodZ-like C-terminal" evidence="3">
    <location>
        <begin position="226"/>
        <end position="287"/>
    </location>
</feature>
<evidence type="ECO:0000313" key="4">
    <source>
        <dbReference type="EMBL" id="EOL49291.1"/>
    </source>
</evidence>
<keyword evidence="2" id="KW-0812">Transmembrane</keyword>
<dbReference type="RefSeq" id="WP_010766881.1">
    <property type="nucleotide sequence ID" value="NZ_ASWE01000005.1"/>
</dbReference>
<evidence type="ECO:0000313" key="5">
    <source>
        <dbReference type="Proteomes" id="UP000013785"/>
    </source>
</evidence>
<dbReference type="Pfam" id="PF13413">
    <property type="entry name" value="HTH_25"/>
    <property type="match status" value="1"/>
</dbReference>
<dbReference type="Gene3D" id="1.10.260.40">
    <property type="entry name" value="lambda repressor-like DNA-binding domains"/>
    <property type="match status" value="1"/>
</dbReference>
<protein>
    <recommendedName>
        <fullName evidence="3">Cytoskeleton protein RodZ-like C-terminal domain-containing protein</fullName>
    </recommendedName>
</protein>
<gene>
    <name evidence="4" type="ORF">UC3_00194</name>
</gene>
<dbReference type="Proteomes" id="UP000013785">
    <property type="component" value="Unassembled WGS sequence"/>
</dbReference>
<keyword evidence="2" id="KW-1133">Transmembrane helix</keyword>
<dbReference type="AlphaFoldDB" id="R3WN65"/>
<dbReference type="CDD" id="cd00093">
    <property type="entry name" value="HTH_XRE"/>
    <property type="match status" value="1"/>
</dbReference>
<keyword evidence="5" id="KW-1185">Reference proteome</keyword>
<dbReference type="InterPro" id="IPR050400">
    <property type="entry name" value="Bact_Cytoskel_RodZ"/>
</dbReference>
<accession>R3WN65</accession>
<dbReference type="PANTHER" id="PTHR34475">
    <property type="match status" value="1"/>
</dbReference>
<proteinExistence type="predicted"/>
<dbReference type="PATRIC" id="fig|1158610.3.peg.173"/>
<evidence type="ECO:0000259" key="3">
    <source>
        <dbReference type="Pfam" id="PF13464"/>
    </source>
</evidence>
<name>R3WN65_9ENTE</name>
<sequence length="304" mass="33697">MANGYIGAKLRQARLDKNISLDELQQMTKIQKRYLEAIESDNYDSLPGTFYVRAFIRQYANAVGEDGEHLVAVFNGEEDLYPVERIKRPEPELANGSRKDIYEEEHTPNRLIRSLPAIALGLVALAILIVVFYYTWQNRQSDPMIASPNTSISVDGISDTQTKETSSQTTESSTVESTESSTQETSTEESKESKMKISLDSESGDDVNMTLAEVKEPIKLDFEGQTGPCWLGVMVDGAYIYQYTLQPDEKQSTTLPANVANATIIIGAGANVKIKANGESLAFNPTNTALRKNVNMTITYQENN</sequence>
<dbReference type="InterPro" id="IPR001387">
    <property type="entry name" value="Cro/C1-type_HTH"/>
</dbReference>
<dbReference type="GO" id="GO:0003677">
    <property type="term" value="F:DNA binding"/>
    <property type="evidence" value="ECO:0007669"/>
    <property type="project" value="InterPro"/>
</dbReference>
<reference evidence="4 5" key="1">
    <citation type="submission" date="2013-02" db="EMBL/GenBank/DDBJ databases">
        <title>The Genome Sequence of Enterococcus phoeniculicola BAA-412.</title>
        <authorList>
            <consortium name="The Broad Institute Genome Sequencing Platform"/>
            <consortium name="The Broad Institute Genome Sequencing Center for Infectious Disease"/>
            <person name="Earl A.M."/>
            <person name="Gilmore M.S."/>
            <person name="Lebreton F."/>
            <person name="Walker B."/>
            <person name="Young S.K."/>
            <person name="Zeng Q."/>
            <person name="Gargeya S."/>
            <person name="Fitzgerald M."/>
            <person name="Haas B."/>
            <person name="Abouelleil A."/>
            <person name="Alvarado L."/>
            <person name="Arachchi H.M."/>
            <person name="Berlin A.M."/>
            <person name="Chapman S.B."/>
            <person name="Dewar J."/>
            <person name="Goldberg J."/>
            <person name="Griggs A."/>
            <person name="Gujja S."/>
            <person name="Hansen M."/>
            <person name="Howarth C."/>
            <person name="Imamovic A."/>
            <person name="Larimer J."/>
            <person name="McCowan C."/>
            <person name="Murphy C."/>
            <person name="Neiman D."/>
            <person name="Pearson M."/>
            <person name="Priest M."/>
            <person name="Roberts A."/>
            <person name="Saif S."/>
            <person name="Shea T."/>
            <person name="Sisk P."/>
            <person name="Sykes S."/>
            <person name="Wortman J."/>
            <person name="Nusbaum C."/>
            <person name="Birren B."/>
        </authorList>
    </citation>
    <scope>NUCLEOTIDE SEQUENCE [LARGE SCALE GENOMIC DNA]</scope>
    <source>
        <strain evidence="4 5">ATCC BAA-412</strain>
    </source>
</reference>
<dbReference type="InterPro" id="IPR025194">
    <property type="entry name" value="RodZ-like_C"/>
</dbReference>
<dbReference type="HOGENOM" id="CLU_047530_0_1_9"/>
<dbReference type="EMBL" id="AJAT01000005">
    <property type="protein sequence ID" value="EOL49291.1"/>
    <property type="molecule type" value="Genomic_DNA"/>
</dbReference>
<dbReference type="SUPFAM" id="SSF47413">
    <property type="entry name" value="lambda repressor-like DNA-binding domains"/>
    <property type="match status" value="1"/>
</dbReference>
<feature type="transmembrane region" description="Helical" evidence="2">
    <location>
        <begin position="115"/>
        <end position="136"/>
    </location>
</feature>
<dbReference type="Pfam" id="PF13464">
    <property type="entry name" value="RodZ_C"/>
    <property type="match status" value="1"/>
</dbReference>
<dbReference type="STRING" id="154621.RV11_GL001627"/>
<comment type="caution">
    <text evidence="4">The sequence shown here is derived from an EMBL/GenBank/DDBJ whole genome shotgun (WGS) entry which is preliminary data.</text>
</comment>
<keyword evidence="2" id="KW-0472">Membrane</keyword>
<feature type="compositionally biased region" description="Basic and acidic residues" evidence="1">
    <location>
        <begin position="188"/>
        <end position="199"/>
    </location>
</feature>
<organism evidence="4 5">
    <name type="scientific">Enterococcus phoeniculicola ATCC BAA-412</name>
    <dbReference type="NCBI Taxonomy" id="1158610"/>
    <lineage>
        <taxon>Bacteria</taxon>
        <taxon>Bacillati</taxon>
        <taxon>Bacillota</taxon>
        <taxon>Bacilli</taxon>
        <taxon>Lactobacillales</taxon>
        <taxon>Enterococcaceae</taxon>
        <taxon>Enterococcus</taxon>
    </lineage>
</organism>
<evidence type="ECO:0000256" key="1">
    <source>
        <dbReference type="SAM" id="MobiDB-lite"/>
    </source>
</evidence>
<evidence type="ECO:0000256" key="2">
    <source>
        <dbReference type="SAM" id="Phobius"/>
    </source>
</evidence>
<dbReference type="PANTHER" id="PTHR34475:SF1">
    <property type="entry name" value="CYTOSKELETON PROTEIN RODZ"/>
    <property type="match status" value="1"/>
</dbReference>
<feature type="compositionally biased region" description="Low complexity" evidence="1">
    <location>
        <begin position="163"/>
        <end position="185"/>
    </location>
</feature>
<feature type="region of interest" description="Disordered" evidence="1">
    <location>
        <begin position="155"/>
        <end position="202"/>
    </location>
</feature>
<dbReference type="InterPro" id="IPR010982">
    <property type="entry name" value="Lambda_DNA-bd_dom_sf"/>
</dbReference>